<name>A0A6J6VMI3_9ZZZZ</name>
<organism evidence="1">
    <name type="scientific">freshwater metagenome</name>
    <dbReference type="NCBI Taxonomy" id="449393"/>
    <lineage>
        <taxon>unclassified sequences</taxon>
        <taxon>metagenomes</taxon>
        <taxon>ecological metagenomes</taxon>
    </lineage>
</organism>
<evidence type="ECO:0000313" key="3">
    <source>
        <dbReference type="EMBL" id="CAB4933224.1"/>
    </source>
</evidence>
<sequence>MTTADNATPVAKERIDSLLSRGDLKPRAVDHTITATTEFLPSQDPLKRGTYGTHVVYADEPPTVGGNNEWPPPLGYAALAIGF</sequence>
<dbReference type="EMBL" id="CAFBMH010000157">
    <property type="protein sequence ID" value="CAB4933224.1"/>
    <property type="molecule type" value="Genomic_DNA"/>
</dbReference>
<gene>
    <name evidence="1" type="ORF">UFOPK2754_03191</name>
    <name evidence="2" type="ORF">UFOPK3139_00701</name>
    <name evidence="3" type="ORF">UFOPK3543_02790</name>
    <name evidence="4" type="ORF">UFOPK3967_02828</name>
</gene>
<evidence type="ECO:0000313" key="1">
    <source>
        <dbReference type="EMBL" id="CAB4772806.1"/>
    </source>
</evidence>
<dbReference type="AlphaFoldDB" id="A0A6J6VMI3"/>
<protein>
    <submittedName>
        <fullName evidence="1">Unannotated protein</fullName>
    </submittedName>
</protein>
<evidence type="ECO:0000313" key="4">
    <source>
        <dbReference type="EMBL" id="CAB5022061.1"/>
    </source>
</evidence>
<dbReference type="InterPro" id="IPR036102">
    <property type="entry name" value="OsmC/Ohrsf"/>
</dbReference>
<evidence type="ECO:0000313" key="2">
    <source>
        <dbReference type="EMBL" id="CAB4821021.1"/>
    </source>
</evidence>
<dbReference type="EMBL" id="CAEZYR010000197">
    <property type="protein sequence ID" value="CAB4772806.1"/>
    <property type="molecule type" value="Genomic_DNA"/>
</dbReference>
<dbReference type="EMBL" id="CAFABA010000019">
    <property type="protein sequence ID" value="CAB4821021.1"/>
    <property type="molecule type" value="Genomic_DNA"/>
</dbReference>
<accession>A0A6J6VMI3</accession>
<proteinExistence type="predicted"/>
<reference evidence="1" key="1">
    <citation type="submission" date="2020-05" db="EMBL/GenBank/DDBJ databases">
        <authorList>
            <person name="Chiriac C."/>
            <person name="Salcher M."/>
            <person name="Ghai R."/>
            <person name="Kavagutti S V."/>
        </authorList>
    </citation>
    <scope>NUCLEOTIDE SEQUENCE</scope>
</reference>
<dbReference type="SUPFAM" id="SSF82784">
    <property type="entry name" value="OsmC-like"/>
    <property type="match status" value="1"/>
</dbReference>
<dbReference type="EMBL" id="CAFBOS010000250">
    <property type="protein sequence ID" value="CAB5022061.1"/>
    <property type="molecule type" value="Genomic_DNA"/>
</dbReference>